<dbReference type="AlphaFoldDB" id="A0A7W4W3E1"/>
<reference evidence="1 2" key="1">
    <citation type="submission" date="2020-08" db="EMBL/GenBank/DDBJ databases">
        <title>Genomic Encyclopedia of Type Strains, Phase III (KMG-III): the genomes of soil and plant-associated and newly described type strains.</title>
        <authorList>
            <person name="Whitman W."/>
        </authorList>
    </citation>
    <scope>NUCLEOTIDE SEQUENCE [LARGE SCALE GENOMIC DNA]</scope>
    <source>
        <strain evidence="1 2">CECT 8654</strain>
    </source>
</reference>
<dbReference type="Proteomes" id="UP000537130">
    <property type="component" value="Unassembled WGS sequence"/>
</dbReference>
<organism evidence="1 2">
    <name type="scientific">Litorivivens lipolytica</name>
    <dbReference type="NCBI Taxonomy" id="1524264"/>
    <lineage>
        <taxon>Bacteria</taxon>
        <taxon>Pseudomonadati</taxon>
        <taxon>Pseudomonadota</taxon>
        <taxon>Gammaproteobacteria</taxon>
        <taxon>Litorivivens</taxon>
    </lineage>
</organism>
<sequence>MKDRFEYHWQLFQNFDATLEAFLKQTPDHDPQSCAETLSLLEETREAMTARAHYPEKGQMLLSRMVAHFPAFTPHVQRDLFWFFGGDCLHFLADDEIEKFQVLEERYYDSGEQADYGDLRAQVFGMH</sequence>
<dbReference type="EMBL" id="JACHWY010000001">
    <property type="protein sequence ID" value="MBB3046154.1"/>
    <property type="molecule type" value="Genomic_DNA"/>
</dbReference>
<keyword evidence="2" id="KW-1185">Reference proteome</keyword>
<dbReference type="InterPro" id="IPR048156">
    <property type="entry name" value="PA2817-like"/>
</dbReference>
<evidence type="ECO:0008006" key="3">
    <source>
        <dbReference type="Google" id="ProtNLM"/>
    </source>
</evidence>
<comment type="caution">
    <text evidence="1">The sequence shown here is derived from an EMBL/GenBank/DDBJ whole genome shotgun (WGS) entry which is preliminary data.</text>
</comment>
<gene>
    <name evidence="1" type="ORF">FHR99_000390</name>
</gene>
<dbReference type="NCBIfam" id="NF041512">
    <property type="entry name" value="PA2817_fam"/>
    <property type="match status" value="1"/>
</dbReference>
<dbReference type="RefSeq" id="WP_183408854.1">
    <property type="nucleotide sequence ID" value="NZ_JACHWY010000001.1"/>
</dbReference>
<name>A0A7W4W3E1_9GAMM</name>
<protein>
    <recommendedName>
        <fullName evidence="3">Dehydrogenase</fullName>
    </recommendedName>
</protein>
<evidence type="ECO:0000313" key="1">
    <source>
        <dbReference type="EMBL" id="MBB3046154.1"/>
    </source>
</evidence>
<accession>A0A7W4W3E1</accession>
<evidence type="ECO:0000313" key="2">
    <source>
        <dbReference type="Proteomes" id="UP000537130"/>
    </source>
</evidence>
<proteinExistence type="predicted"/>